<feature type="region of interest" description="Disordered" evidence="4">
    <location>
        <begin position="128"/>
        <end position="148"/>
    </location>
</feature>
<accession>A0A6G0XYB5</accession>
<dbReference type="GO" id="GO:0006869">
    <property type="term" value="P:lipid transport"/>
    <property type="evidence" value="ECO:0007669"/>
    <property type="project" value="UniProtKB-KW"/>
</dbReference>
<evidence type="ECO:0000313" key="7">
    <source>
        <dbReference type="Proteomes" id="UP000481153"/>
    </source>
</evidence>
<proteinExistence type="inferred from homology"/>
<dbReference type="Pfam" id="PF12624">
    <property type="entry name" value="VPS13_N"/>
    <property type="match status" value="1"/>
</dbReference>
<comment type="caution">
    <text evidence="6">The sequence shown here is derived from an EMBL/GenBank/DDBJ whole genome shotgun (WGS) entry which is preliminary data.</text>
</comment>
<dbReference type="Pfam" id="PF25036">
    <property type="entry name" value="VPS13_VAB"/>
    <property type="match status" value="1"/>
</dbReference>
<dbReference type="EMBL" id="VJMJ01000001">
    <property type="protein sequence ID" value="KAF0745739.1"/>
    <property type="molecule type" value="Genomic_DNA"/>
</dbReference>
<comment type="similarity">
    <text evidence="1">Belongs to the VPS13 family.</text>
</comment>
<evidence type="ECO:0000259" key="5">
    <source>
        <dbReference type="PROSITE" id="PS50003"/>
    </source>
</evidence>
<protein>
    <recommendedName>
        <fullName evidence="5">PH domain-containing protein</fullName>
    </recommendedName>
</protein>
<reference evidence="6 7" key="1">
    <citation type="submission" date="2019-07" db="EMBL/GenBank/DDBJ databases">
        <title>Genomics analysis of Aphanomyces spp. identifies a new class of oomycete effector associated with host adaptation.</title>
        <authorList>
            <person name="Gaulin E."/>
        </authorList>
    </citation>
    <scope>NUCLEOTIDE SEQUENCE [LARGE SCALE GENOMIC DNA]</scope>
    <source>
        <strain evidence="6 7">ATCC 201684</strain>
    </source>
</reference>
<evidence type="ECO:0000313" key="6">
    <source>
        <dbReference type="EMBL" id="KAF0745739.1"/>
    </source>
</evidence>
<dbReference type="VEuPathDB" id="FungiDB:AeMF1_019204"/>
<gene>
    <name evidence="6" type="ORF">Ae201684_000187</name>
</gene>
<dbReference type="GO" id="GO:0045053">
    <property type="term" value="P:protein retention in Golgi apparatus"/>
    <property type="evidence" value="ECO:0007669"/>
    <property type="project" value="TreeGrafter"/>
</dbReference>
<name>A0A6G0XYB5_9STRA</name>
<dbReference type="InterPro" id="IPR026847">
    <property type="entry name" value="VPS13"/>
</dbReference>
<dbReference type="PANTHER" id="PTHR16166:SF93">
    <property type="entry name" value="INTERMEMBRANE LIPID TRANSFER PROTEIN VPS13"/>
    <property type="match status" value="1"/>
</dbReference>
<evidence type="ECO:0000256" key="4">
    <source>
        <dbReference type="SAM" id="MobiDB-lite"/>
    </source>
</evidence>
<sequence length="3320" mass="376229">MIEGRLKAIVANLLGDWIESEKLDLSINIWNDENVRFENVNLKDSIIPVSWPFRLKAGLIGSLTMNIPFKTFGTTPAKITLSDVLVILSPRNQDDDEKAKVIDAMKEEKRAALEKDILERIHGPQIDKIHVSEDSSENEKKSAKKADAQESQGYYGANGFFGRLITRLMDNLHIEFKNVHIRFEGTDNLHDINRGPPGSGKYAVGFSIGALYAETTGSDWIPIPHNQDDPKSGNHVVFKLLQAKNLSAYVDPNALHFVHTSKHPRVLHATLSRLKAMTEMHTELRWWRSENESHTHRFVLAPFHISLKLTMNISKADKTKDTPHYSANFESSKLIAMLDDEQIVLFNRILDSFTVHSEWRDSIAQRLKIDEQEHYTTTLNEQYLKVWEDIHRLFSKQSKWEAVKASDAWKKLQTLEELVSVETAISMRNAAAFEDDNLTVDPDMSRSSLHDLGEAFGIPAPQINLKFQKGDLGLKMHLNEDLDAIVDECFAQAKSKIGLKPGLILAKMNGQPLKSLFHYRTVEELYTQMSTEARNASCVLTFRHPEVRISQVTPDQLISDVGLVVANIELRLVLSPLKQVVVAAVFQRVDLRILGYGPGWFSFHRYHLSAQHFYLQESVSSPHRNNCLISSVDKIKHPGEDMPVLVLDINFLEVNHPSVVLTDITTYANQYGLHLGDLIVVYEKSNVLACIKALSDFSNRAFPPTTIPPFCTSSTTSTSSVEQAPIRVRYDFSVHSLRVFVKSVAQRQRWTRAESITGKAPSNRSIFSQLTIHKAHATPGLQDWLREAFMLEKVTSAIIHLQKYVRGRNVRRYALPVPKMAKPLRLPVSDVIHSGLDSEQESYLYLHDYRLGNRRWHPFYFVLERTGVLRIFKRLPCTDEEYVDSVVMEDCIDVNMRLRSDEILAPHFPKPLYFLEIQFRTTKLVQSCNGNAKRSPFTDVHNYLVGSMDQATRNMWYSSLLAYKNKKFDSTKRILRSKKLGLRKVMMNPRDSYRGWLFRQDLTLAFRRWHEHFVYLDEYGQLRFYEDSTGRTFIDEEMVENINSVVHVGNIVEMVNWELPAQSNEEPTPSSVQSANVNHYGPAGEHESRVSYCIEITMMVNDDENSKRKPQSFLLASYSFDDIADWRHILWEKRMICRHDQALRHLRTKSPSTKVSWPSWLRAHLGVHFTNTATPYENVKVMYAKMNSWISLYASQVTGTILIHEPPPSSGLTIEQGGAFSTDIRIGKLELRDRRSVRSHCVVYIGDTFLEFERGKLKAVAITSDQLHNNGQFLLNIKFRGPQLKSLFIGIPKPGLKIGVDFCGCILPNAFQTVLTDVLKELSPMWETKNPPSSPPRTDALLKAQTISVDIRVGIFEAYIEEKHCVAKFLMEGNNLSFTASTDREQFDLTLTSISLHVMTTENQLRLAQVDGFRVQYELLMQSLNRTTAINVGQIKLEADGRMKILYQLFEALQLFEEEEDLEEYEDETTSIVLPSPMSSPALVAPAESMRPRHVRNESGVSIRSQKSMRLPRSHTGRYSEFHPTLSFIQPLLTYQAFIALLQKYNYSYWSGTRDLIEFKCENVVFEVVKRSLTLVALDTYIPVMKFSVSEICCQAKTSTEFKGDFEIDAKVVFLARYYNTSLADWEPVIEPWEVELSVAKPIGEATKEIPKPLSIDLRARHRLNLNFTEALVRLIVSVSKHHKANGFKNTERLLPSSETNERVNVINNLGVPIRLANLNTSNPGVLTIEVRDGWNLPNYTRFHDVKVDVVLLPWWSPRETSGELDSLNHVFRLQYGGANAGVAPKLRMSVSTKVLDKDHAVQLQLQGKELNGDESDINRRNTTAVARDSSATAGENWIWIGSVELNLAGNLMGLENSEAKRIKFCQWHRLRDHRGAVTGEVLVALQFSPNLPITKASTVQTVVSGGSLMVDPFRLGSGCVDVRDSTDGDSTLSVKLPESVRNGYVPPLALEVVVGDVPRSLLCPLQRAGKFFIKGEGVLAEVKVAQRDEYRRVLMLSSPKQVKNLTNLTVNIGTFPLAECEQFIIDEVPQPVSSRGRSISFPPAIKTESLVAVNPGRKFSLPLGALYSDAEYGVILQVLDSKRTKIAELASLHDQVGCHILYLPPRNSDECGYCFFMEINSHVRNVYREEQYDTESTASDIISHDAKYQIRIHAGFVFENALPIRLKYKLAVNSSKVIAEGTLAPGDEVEFYHFHKHAYLYLCAPDEASSWSVPISLAKCISQQAVTISNQTISKADQPEQRRATETLDFFRESPVMNDLVNNRQHLFTARLDYTVADNGSPRTVIYSSVWIYNYSHVNDLFVRSSDNMSTMVACQTLNDQPKPRLMDCPNLVLELNTILNHEPGRWSERVHAIVVGVQKSVVLRGGQRTKHEVGVAIQRPLGQFHRTAQIIISSRYIVVNYTGLKFSMASEANGRGRNIEISEQAIETPFDYPGDLNLNGKSVCLKAGGGSDRNYMSSDRWSGMFSIEDEDEFPLWLPGAQVDEHDGSLSRVRVKVHTVGATVLIKLSKDDPPMLSIQNKTEKAVKLTQVNESESLIVPPNSTTTFAWECPDSPRKILCCMLMEQNQATGKWIMPTRSKMCDFDSLDSEEAVIWEDRRSRNHFAAEVKFDASSRVMVFRNAEYGDFRRSKFKLEVKVVAVRRDDHNPKEAFVSLHTDDLESQRQITSCTTIKNHGIYRFGDDLTFPCVTRPRQLYVELYEQEVSKSLHLDVDDHQPLSVTPDNASPRSTTFQRYPDAIDSFSQTTANAFESFDRPWGSPSSRTWADFQPLVLSSDVPLSSNSVGDAMVSPKQKQLVGSVDIKIPKKMWKQLRSTERKIGDLEGSWWSLIQNGAKVGKVQLAIKCTMVNQEKDDNQSYFRDGMAINMRLSSIGVSFVHNTNRLDVAYFTLQRLNVLYETHKGTSELAVSVGNIQMDNQIDKKVVLGPRGYKRKEGVSVRLRDRWRQCLNRKHRKLYEQFDISMLPVVQLRILYNDTCSAGSFHVELVELILQELEITTDEKFVVNLISVFQGLESLSSSESFDEVVDRRLNFSELDAKPITDGMYIEQLDVESIRVLFSLELNGGQHIATLGPSGRRLATYLPVSNVKDLRLYFSKLLFTHIYDSKSVIIDKLYRHYLQQALLVVIQGLYTVTLFVNPFRIIYRLGHGVLEVVRLPARGLASGSPVELLSGAYLGVRSLAMNTISASYEAVAGATGFVSSVVTPMIFNSDKKQKFQEEMVNFQRGVMAEVDGFDAAEEEHMTKVIVRAPRNFTGIGLLVEYGPGSLPMDEQSRVDLKAAVLIQNWWRRRRLVNALFNKANSLKTPEAQPAKSMWECLIM</sequence>
<dbReference type="InterPro" id="IPR001849">
    <property type="entry name" value="PH_domain"/>
</dbReference>
<dbReference type="Proteomes" id="UP000481153">
    <property type="component" value="Unassembled WGS sequence"/>
</dbReference>
<dbReference type="SMART" id="SM00233">
    <property type="entry name" value="PH"/>
    <property type="match status" value="2"/>
</dbReference>
<dbReference type="GO" id="GO:0006623">
    <property type="term" value="P:protein targeting to vacuole"/>
    <property type="evidence" value="ECO:0007669"/>
    <property type="project" value="TreeGrafter"/>
</dbReference>
<evidence type="ECO:0000256" key="2">
    <source>
        <dbReference type="ARBA" id="ARBA00022448"/>
    </source>
</evidence>
<keyword evidence="3" id="KW-0445">Lipid transport</keyword>
<dbReference type="InterPro" id="IPR026854">
    <property type="entry name" value="VPS13_N"/>
</dbReference>
<organism evidence="6 7">
    <name type="scientific">Aphanomyces euteiches</name>
    <dbReference type="NCBI Taxonomy" id="100861"/>
    <lineage>
        <taxon>Eukaryota</taxon>
        <taxon>Sar</taxon>
        <taxon>Stramenopiles</taxon>
        <taxon>Oomycota</taxon>
        <taxon>Saprolegniomycetes</taxon>
        <taxon>Saprolegniales</taxon>
        <taxon>Verrucalvaceae</taxon>
        <taxon>Aphanomyces</taxon>
    </lineage>
</organism>
<keyword evidence="7" id="KW-1185">Reference proteome</keyword>
<dbReference type="PROSITE" id="PS50003">
    <property type="entry name" value="PH_DOMAIN"/>
    <property type="match status" value="1"/>
</dbReference>
<evidence type="ECO:0000256" key="3">
    <source>
        <dbReference type="ARBA" id="ARBA00023055"/>
    </source>
</evidence>
<keyword evidence="2" id="KW-0813">Transport</keyword>
<dbReference type="PANTHER" id="PTHR16166">
    <property type="entry name" value="VACUOLAR PROTEIN SORTING-ASSOCIATED PROTEIN VPS13"/>
    <property type="match status" value="1"/>
</dbReference>
<feature type="domain" description="PH" evidence="5">
    <location>
        <begin position="990"/>
        <end position="1135"/>
    </location>
</feature>
<dbReference type="InterPro" id="IPR009543">
    <property type="entry name" value="VPS13_VAB"/>
</dbReference>
<evidence type="ECO:0000256" key="1">
    <source>
        <dbReference type="ARBA" id="ARBA00006545"/>
    </source>
</evidence>